<dbReference type="Proteomes" id="UP000490386">
    <property type="component" value="Unassembled WGS sequence"/>
</dbReference>
<accession>A0A7J5B2B5</accession>
<sequence length="117" mass="12610">MLFLLSLMLMLMLMPLPLPLMLMLMLMLMPMPMPMPMLLLLREFVQPIVGAGDGFKCGAARFARTWRQAPNSRPLGRSAARACGRAGLRATEVRSTRTRGLACAQGPPPGLAGTNGG</sequence>
<evidence type="ECO:0000313" key="2">
    <source>
        <dbReference type="EMBL" id="KAB1638111.1"/>
    </source>
</evidence>
<comment type="caution">
    <text evidence="2">The sequence shown here is derived from an EMBL/GenBank/DDBJ whole genome shotgun (WGS) entry which is preliminary data.</text>
</comment>
<dbReference type="EMBL" id="WBJX01000002">
    <property type="protein sequence ID" value="KAB1638111.1"/>
    <property type="molecule type" value="Genomic_DNA"/>
</dbReference>
<name>A0A7J5B2B5_9MICO</name>
<feature type="region of interest" description="Disordered" evidence="1">
    <location>
        <begin position="98"/>
        <end position="117"/>
    </location>
</feature>
<protein>
    <submittedName>
        <fullName evidence="2">Uncharacterized protein</fullName>
    </submittedName>
</protein>
<organism evidence="2 3">
    <name type="scientific">Pseudoclavibacter terrae</name>
    <dbReference type="NCBI Taxonomy" id="1530195"/>
    <lineage>
        <taxon>Bacteria</taxon>
        <taxon>Bacillati</taxon>
        <taxon>Actinomycetota</taxon>
        <taxon>Actinomycetes</taxon>
        <taxon>Micrococcales</taxon>
        <taxon>Microbacteriaceae</taxon>
        <taxon>Pseudoclavibacter</taxon>
    </lineage>
</organism>
<evidence type="ECO:0000256" key="1">
    <source>
        <dbReference type="SAM" id="MobiDB-lite"/>
    </source>
</evidence>
<reference evidence="2 3" key="1">
    <citation type="submission" date="2019-09" db="EMBL/GenBank/DDBJ databases">
        <title>Phylogeny of genus Pseudoclavibacter and closely related genus.</title>
        <authorList>
            <person name="Li Y."/>
        </authorList>
    </citation>
    <scope>NUCLEOTIDE SEQUENCE [LARGE SCALE GENOMIC DNA]</scope>
    <source>
        <strain evidence="2 3">THG-MD12</strain>
    </source>
</reference>
<keyword evidence="3" id="KW-1185">Reference proteome</keyword>
<gene>
    <name evidence="2" type="ORF">F8O03_06780</name>
</gene>
<proteinExistence type="predicted"/>
<evidence type="ECO:0000313" key="3">
    <source>
        <dbReference type="Proteomes" id="UP000490386"/>
    </source>
</evidence>
<dbReference type="AlphaFoldDB" id="A0A7J5B2B5"/>
<dbReference type="RefSeq" id="WP_151423211.1">
    <property type="nucleotide sequence ID" value="NZ_WBJX01000002.1"/>
</dbReference>